<keyword evidence="4" id="KW-1185">Reference proteome</keyword>
<evidence type="ECO:0000313" key="4">
    <source>
        <dbReference type="Proteomes" id="UP000011715"/>
    </source>
</evidence>
<gene>
    <name evidence="2" type="ORF">MAPG_11167</name>
</gene>
<dbReference type="VEuPathDB" id="FungiDB:MAPG_11167"/>
<dbReference type="STRING" id="644358.A0A0C4EEJ4"/>
<dbReference type="SUPFAM" id="SSF52317">
    <property type="entry name" value="Class I glutamine amidotransferase-like"/>
    <property type="match status" value="1"/>
</dbReference>
<reference evidence="2" key="3">
    <citation type="submission" date="2011-03" db="EMBL/GenBank/DDBJ databases">
        <title>Annotation of Magnaporthe poae ATCC 64411.</title>
        <authorList>
            <person name="Ma L.-J."/>
            <person name="Dead R."/>
            <person name="Young S.K."/>
            <person name="Zeng Q."/>
            <person name="Gargeya S."/>
            <person name="Fitzgerald M."/>
            <person name="Haas B."/>
            <person name="Abouelleil A."/>
            <person name="Alvarado L."/>
            <person name="Arachchi H.M."/>
            <person name="Berlin A."/>
            <person name="Brown A."/>
            <person name="Chapman S.B."/>
            <person name="Chen Z."/>
            <person name="Dunbar C."/>
            <person name="Freedman E."/>
            <person name="Gearin G."/>
            <person name="Gellesch M."/>
            <person name="Goldberg J."/>
            <person name="Griggs A."/>
            <person name="Gujja S."/>
            <person name="Heiman D."/>
            <person name="Howarth C."/>
            <person name="Larson L."/>
            <person name="Lui A."/>
            <person name="MacDonald P.J.P."/>
            <person name="Mehta T."/>
            <person name="Montmayeur A."/>
            <person name="Murphy C."/>
            <person name="Neiman D."/>
            <person name="Pearson M."/>
            <person name="Priest M."/>
            <person name="Roberts A."/>
            <person name="Saif S."/>
            <person name="Shea T."/>
            <person name="Shenoy N."/>
            <person name="Sisk P."/>
            <person name="Stolte C."/>
            <person name="Sykes S."/>
            <person name="Yandava C."/>
            <person name="Wortman J."/>
            <person name="Nusbaum C."/>
            <person name="Birren B."/>
        </authorList>
    </citation>
    <scope>NUCLEOTIDE SEQUENCE</scope>
    <source>
        <strain evidence="2">ATCC 64411</strain>
    </source>
</reference>
<accession>A0A0C4EEJ4</accession>
<dbReference type="eggNOG" id="ENOG502SMQ8">
    <property type="taxonomic scope" value="Eukaryota"/>
</dbReference>
<organism evidence="3 4">
    <name type="scientific">Magnaporthiopsis poae (strain ATCC 64411 / 73-15)</name>
    <name type="common">Kentucky bluegrass fungus</name>
    <name type="synonym">Magnaporthe poae</name>
    <dbReference type="NCBI Taxonomy" id="644358"/>
    <lineage>
        <taxon>Eukaryota</taxon>
        <taxon>Fungi</taxon>
        <taxon>Dikarya</taxon>
        <taxon>Ascomycota</taxon>
        <taxon>Pezizomycotina</taxon>
        <taxon>Sordariomycetes</taxon>
        <taxon>Sordariomycetidae</taxon>
        <taxon>Magnaporthales</taxon>
        <taxon>Magnaporthaceae</taxon>
        <taxon>Magnaporthiopsis</taxon>
    </lineage>
</organism>
<dbReference type="InterPro" id="IPR029062">
    <property type="entry name" value="Class_I_gatase-like"/>
</dbReference>
<name>A0A0C4EEJ4_MAGP6</name>
<dbReference type="EMBL" id="GL876979">
    <property type="protein sequence ID" value="KLU92221.1"/>
    <property type="molecule type" value="Genomic_DNA"/>
</dbReference>
<reference evidence="4" key="1">
    <citation type="submission" date="2010-05" db="EMBL/GenBank/DDBJ databases">
        <title>The genome sequence of Magnaporthe poae strain ATCC 64411.</title>
        <authorList>
            <person name="Ma L.-J."/>
            <person name="Dead R."/>
            <person name="Young S."/>
            <person name="Zeng Q."/>
            <person name="Koehrsen M."/>
            <person name="Alvarado L."/>
            <person name="Berlin A."/>
            <person name="Chapman S.B."/>
            <person name="Chen Z."/>
            <person name="Freedman E."/>
            <person name="Gellesch M."/>
            <person name="Goldberg J."/>
            <person name="Griggs A."/>
            <person name="Gujja S."/>
            <person name="Heilman E.R."/>
            <person name="Heiman D."/>
            <person name="Hepburn T."/>
            <person name="Howarth C."/>
            <person name="Jen D."/>
            <person name="Larson L."/>
            <person name="Mehta T."/>
            <person name="Neiman D."/>
            <person name="Pearson M."/>
            <person name="Roberts A."/>
            <person name="Saif S."/>
            <person name="Shea T."/>
            <person name="Shenoy N."/>
            <person name="Sisk P."/>
            <person name="Stolte C."/>
            <person name="Sykes S."/>
            <person name="Walk T."/>
            <person name="White J."/>
            <person name="Yandava C."/>
            <person name="Haas B."/>
            <person name="Nusbaum C."/>
            <person name="Birren B."/>
        </authorList>
    </citation>
    <scope>NUCLEOTIDE SEQUENCE [LARGE SCALE GENOMIC DNA]</scope>
    <source>
        <strain evidence="4">ATCC 64411 / 73-15</strain>
    </source>
</reference>
<dbReference type="AlphaFoldDB" id="A0A0C4EEJ4"/>
<dbReference type="InterPro" id="IPR002818">
    <property type="entry name" value="DJ-1/PfpI"/>
</dbReference>
<dbReference type="PANTHER" id="PTHR43130:SF7">
    <property type="entry name" value="DJ-1_PFPI DOMAIN-CONTAINING PROTEIN"/>
    <property type="match status" value="1"/>
</dbReference>
<dbReference type="PANTHER" id="PTHR43130">
    <property type="entry name" value="ARAC-FAMILY TRANSCRIPTIONAL REGULATOR"/>
    <property type="match status" value="1"/>
</dbReference>
<dbReference type="Gene3D" id="3.40.50.880">
    <property type="match status" value="1"/>
</dbReference>
<dbReference type="Proteomes" id="UP000011715">
    <property type="component" value="Unassembled WGS sequence"/>
</dbReference>
<evidence type="ECO:0000313" key="3">
    <source>
        <dbReference type="EnsemblFungi" id="MAPG_11167T0"/>
    </source>
</evidence>
<dbReference type="OrthoDB" id="543156at2759"/>
<evidence type="ECO:0000313" key="2">
    <source>
        <dbReference type="EMBL" id="KLU92221.1"/>
    </source>
</evidence>
<evidence type="ECO:0000259" key="1">
    <source>
        <dbReference type="Pfam" id="PF01965"/>
    </source>
</evidence>
<reference evidence="3" key="4">
    <citation type="journal article" date="2015" name="G3 (Bethesda)">
        <title>Genome sequences of three phytopathogenic species of the Magnaporthaceae family of fungi.</title>
        <authorList>
            <person name="Okagaki L.H."/>
            <person name="Nunes C.C."/>
            <person name="Sailsbery J."/>
            <person name="Clay B."/>
            <person name="Brown D."/>
            <person name="John T."/>
            <person name="Oh Y."/>
            <person name="Young N."/>
            <person name="Fitzgerald M."/>
            <person name="Haas B.J."/>
            <person name="Zeng Q."/>
            <person name="Young S."/>
            <person name="Adiconis X."/>
            <person name="Fan L."/>
            <person name="Levin J.Z."/>
            <person name="Mitchell T.K."/>
            <person name="Okubara P.A."/>
            <person name="Farman M.L."/>
            <person name="Kohn L.M."/>
            <person name="Birren B."/>
            <person name="Ma L.-J."/>
            <person name="Dean R.A."/>
        </authorList>
    </citation>
    <scope>NUCLEOTIDE SEQUENCE</scope>
    <source>
        <strain evidence="3">ATCC 64411 / 73-15</strain>
    </source>
</reference>
<protein>
    <recommendedName>
        <fullName evidence="1">DJ-1/PfpI domain-containing protein</fullName>
    </recommendedName>
</protein>
<proteinExistence type="predicted"/>
<reference evidence="3" key="5">
    <citation type="submission" date="2015-06" db="UniProtKB">
        <authorList>
            <consortium name="EnsemblFungi"/>
        </authorList>
    </citation>
    <scope>IDENTIFICATION</scope>
    <source>
        <strain evidence="3">ATCC 64411</strain>
    </source>
</reference>
<dbReference type="EMBL" id="ADBL01002745">
    <property type="status" value="NOT_ANNOTATED_CDS"/>
    <property type="molecule type" value="Genomic_DNA"/>
</dbReference>
<sequence length="232" mass="25521">MSQTIDLKNPSRAIRCGVILMNGMTEVLDVAPIDVIHGIYTKFIEDWPEEIMPLALKKEALDIQFIWVSEHGAANGPMRLTSNINIVATHSFADCPTLDIVLIGAHNVGYTPNEAELAFVRKMHETCAAFLSICGGVEVPTRAGLLSGKTATGPRIMLPLLRQQAPDTNWVEKRWVRDGKMWTSGALLNGLDLMREFATATWGGEGTLMDYVAKVGALPIRDVDYRDVAWAV</sequence>
<dbReference type="OMA" id="DMEFHWV"/>
<reference evidence="2" key="2">
    <citation type="submission" date="2010-05" db="EMBL/GenBank/DDBJ databases">
        <title>The Genome Sequence of Magnaporthe poae strain ATCC 64411.</title>
        <authorList>
            <consortium name="The Broad Institute Genome Sequencing Platform"/>
            <consortium name="Broad Institute Genome Sequencing Center for Infectious Disease"/>
            <person name="Ma L.-J."/>
            <person name="Dead R."/>
            <person name="Young S."/>
            <person name="Zeng Q."/>
            <person name="Koehrsen M."/>
            <person name="Alvarado L."/>
            <person name="Berlin A."/>
            <person name="Chapman S.B."/>
            <person name="Chen Z."/>
            <person name="Freedman E."/>
            <person name="Gellesch M."/>
            <person name="Goldberg J."/>
            <person name="Griggs A."/>
            <person name="Gujja S."/>
            <person name="Heilman E.R."/>
            <person name="Heiman D."/>
            <person name="Hepburn T."/>
            <person name="Howarth C."/>
            <person name="Jen D."/>
            <person name="Larson L."/>
            <person name="Mehta T."/>
            <person name="Neiman D."/>
            <person name="Pearson M."/>
            <person name="Roberts A."/>
            <person name="Saif S."/>
            <person name="Shea T."/>
            <person name="Shenoy N."/>
            <person name="Sisk P."/>
            <person name="Stolte C."/>
            <person name="Sykes S."/>
            <person name="Walk T."/>
            <person name="White J."/>
            <person name="Yandava C."/>
            <person name="Haas B."/>
            <person name="Nusbaum C."/>
            <person name="Birren B."/>
        </authorList>
    </citation>
    <scope>NUCLEOTIDE SEQUENCE</scope>
    <source>
        <strain evidence="2">ATCC 64411</strain>
    </source>
</reference>
<dbReference type="EnsemblFungi" id="MAPG_11167T0">
    <property type="protein sequence ID" value="MAPG_11167T0"/>
    <property type="gene ID" value="MAPG_11167"/>
</dbReference>
<feature type="domain" description="DJ-1/PfpI" evidence="1">
    <location>
        <begin position="55"/>
        <end position="198"/>
    </location>
</feature>
<dbReference type="Pfam" id="PF01965">
    <property type="entry name" value="DJ-1_PfpI"/>
    <property type="match status" value="1"/>
</dbReference>
<dbReference type="InterPro" id="IPR052158">
    <property type="entry name" value="INH-QAR"/>
</dbReference>